<dbReference type="InterPro" id="IPR017905">
    <property type="entry name" value="ERV/ALR_sulphydryl_oxidase"/>
</dbReference>
<keyword evidence="2 6" id="KW-0285">Flavoprotein</keyword>
<evidence type="ECO:0000256" key="6">
    <source>
        <dbReference type="RuleBase" id="RU371123"/>
    </source>
</evidence>
<sequence>MKFLARGSRSTGGLQRIFSRSPGLIIISIIIMTSFVYMFSSSAFSNPGETLGTFSEEGDGIKVTTPSDSDISEVSEGLNIDLEREGLEQTDTPFMPKMGNATLRKELGNASWKLFHTILARYPDEPTDAQKSHLRTYIYTFAQVYPCGDCARHFIKLLKKFPPQLNSRKNAAVWGCDVHNQVNEKLHHPIYDCSNILEDYDCGCGVDEESEDYTLQGKTLKEVQGDAVDKLESQKHLDSIHVESKEAHVGG</sequence>
<dbReference type="PANTHER" id="PTHR12645:SF1">
    <property type="entry name" value="FAD-LINKED SULFHYDRYL OXIDASE ERV2"/>
    <property type="match status" value="1"/>
</dbReference>
<keyword evidence="6" id="KW-1133">Transmembrane helix</keyword>
<evidence type="ECO:0000313" key="8">
    <source>
        <dbReference type="EMBL" id="VUG17430.1"/>
    </source>
</evidence>
<evidence type="ECO:0000256" key="1">
    <source>
        <dbReference type="ARBA" id="ARBA00001974"/>
    </source>
</evidence>
<reference evidence="8 9" key="1">
    <citation type="submission" date="2019-07" db="EMBL/GenBank/DDBJ databases">
        <authorList>
            <person name="Friedrich A."/>
            <person name="Schacherer J."/>
        </authorList>
    </citation>
    <scope>NUCLEOTIDE SEQUENCE [LARGE SCALE GENOMIC DNA]</scope>
</reference>
<dbReference type="SUPFAM" id="SSF69000">
    <property type="entry name" value="FAD-dependent thiol oxidase"/>
    <property type="match status" value="1"/>
</dbReference>
<comment type="cofactor">
    <cofactor evidence="1 6">
        <name>FAD</name>
        <dbReference type="ChEBI" id="CHEBI:57692"/>
    </cofactor>
</comment>
<protein>
    <recommendedName>
        <fullName evidence="6">Sulfhydryl oxidase</fullName>
        <ecNumber evidence="6">1.8.3.2</ecNumber>
    </recommendedName>
</protein>
<keyword evidence="5" id="KW-1015">Disulfide bond</keyword>
<dbReference type="Gene3D" id="1.20.120.310">
    <property type="entry name" value="ERV/ALR sulfhydryl oxidase domain"/>
    <property type="match status" value="1"/>
</dbReference>
<dbReference type="EC" id="1.8.3.2" evidence="6"/>
<keyword evidence="9" id="KW-1185">Reference proteome</keyword>
<dbReference type="FunFam" id="1.20.120.310:FF:000002">
    <property type="entry name" value="Sulfhydryl oxidase"/>
    <property type="match status" value="1"/>
</dbReference>
<organism evidence="8 9">
    <name type="scientific">Dekkera bruxellensis</name>
    <name type="common">Brettanomyces custersii</name>
    <dbReference type="NCBI Taxonomy" id="5007"/>
    <lineage>
        <taxon>Eukaryota</taxon>
        <taxon>Fungi</taxon>
        <taxon>Dikarya</taxon>
        <taxon>Ascomycota</taxon>
        <taxon>Saccharomycotina</taxon>
        <taxon>Pichiomycetes</taxon>
        <taxon>Pichiales</taxon>
        <taxon>Pichiaceae</taxon>
        <taxon>Brettanomyces</taxon>
    </lineage>
</organism>
<evidence type="ECO:0000256" key="2">
    <source>
        <dbReference type="ARBA" id="ARBA00022630"/>
    </source>
</evidence>
<feature type="domain" description="ERV/ALR sulfhydryl oxidase" evidence="7">
    <location>
        <begin position="100"/>
        <end position="200"/>
    </location>
</feature>
<evidence type="ECO:0000313" key="9">
    <source>
        <dbReference type="Proteomes" id="UP000478008"/>
    </source>
</evidence>
<evidence type="ECO:0000256" key="4">
    <source>
        <dbReference type="ARBA" id="ARBA00023002"/>
    </source>
</evidence>
<name>A0A7D9CY12_DEKBR</name>
<comment type="catalytic activity">
    <reaction evidence="6">
        <text>2 R'C(R)SH + O2 = R'C(R)S-S(R)CR' + H2O2</text>
        <dbReference type="Rhea" id="RHEA:17357"/>
        <dbReference type="ChEBI" id="CHEBI:15379"/>
        <dbReference type="ChEBI" id="CHEBI:16240"/>
        <dbReference type="ChEBI" id="CHEBI:16520"/>
        <dbReference type="ChEBI" id="CHEBI:17412"/>
        <dbReference type="EC" id="1.8.3.2"/>
    </reaction>
</comment>
<dbReference type="InterPro" id="IPR036774">
    <property type="entry name" value="ERV/ALR_sulphydryl_oxid_sf"/>
</dbReference>
<dbReference type="GO" id="GO:0005739">
    <property type="term" value="C:mitochondrion"/>
    <property type="evidence" value="ECO:0007669"/>
    <property type="project" value="TreeGrafter"/>
</dbReference>
<dbReference type="GO" id="GO:0016971">
    <property type="term" value="F:flavin-dependent sulfhydryl oxidase activity"/>
    <property type="evidence" value="ECO:0007669"/>
    <property type="project" value="InterPro"/>
</dbReference>
<keyword evidence="6" id="KW-0472">Membrane</keyword>
<keyword evidence="4 6" id="KW-0560">Oxidoreductase</keyword>
<dbReference type="EMBL" id="CABFWN010000002">
    <property type="protein sequence ID" value="VUG17430.1"/>
    <property type="molecule type" value="Genomic_DNA"/>
</dbReference>
<dbReference type="Pfam" id="PF04777">
    <property type="entry name" value="Evr1_Alr"/>
    <property type="match status" value="1"/>
</dbReference>
<gene>
    <name evidence="8" type="ORF">DEBR0S2_06986G</name>
</gene>
<keyword evidence="6" id="KW-0812">Transmembrane</keyword>
<dbReference type="GO" id="GO:0050660">
    <property type="term" value="F:flavin adenine dinucleotide binding"/>
    <property type="evidence" value="ECO:0007669"/>
    <property type="project" value="TreeGrafter"/>
</dbReference>
<keyword evidence="3 6" id="KW-0274">FAD</keyword>
<dbReference type="PANTHER" id="PTHR12645">
    <property type="entry name" value="ALR/ERV"/>
    <property type="match status" value="1"/>
</dbReference>
<evidence type="ECO:0000259" key="7">
    <source>
        <dbReference type="PROSITE" id="PS51324"/>
    </source>
</evidence>
<proteinExistence type="predicted"/>
<dbReference type="AlphaFoldDB" id="A0A7D9CY12"/>
<evidence type="ECO:0000256" key="3">
    <source>
        <dbReference type="ARBA" id="ARBA00022827"/>
    </source>
</evidence>
<dbReference type="Proteomes" id="UP000478008">
    <property type="component" value="Unassembled WGS sequence"/>
</dbReference>
<dbReference type="PROSITE" id="PS51324">
    <property type="entry name" value="ERV_ALR"/>
    <property type="match status" value="1"/>
</dbReference>
<evidence type="ECO:0000256" key="5">
    <source>
        <dbReference type="ARBA" id="ARBA00023157"/>
    </source>
</evidence>
<dbReference type="InterPro" id="IPR039799">
    <property type="entry name" value="ALR/ERV"/>
</dbReference>
<feature type="transmembrane region" description="Helical" evidence="6">
    <location>
        <begin position="21"/>
        <end position="40"/>
    </location>
</feature>
<accession>A0A7D9CY12</accession>